<proteinExistence type="predicted"/>
<feature type="compositionally biased region" description="Basic and acidic residues" evidence="2">
    <location>
        <begin position="880"/>
        <end position="890"/>
    </location>
</feature>
<reference evidence="3 4" key="1">
    <citation type="submission" date="2014-04" db="EMBL/GenBank/DDBJ databases">
        <authorList>
            <consortium name="DOE Joint Genome Institute"/>
            <person name="Kuo A."/>
            <person name="Kohler A."/>
            <person name="Nagy L.G."/>
            <person name="Floudas D."/>
            <person name="Copeland A."/>
            <person name="Barry K.W."/>
            <person name="Cichocki N."/>
            <person name="Veneault-Fourrey C."/>
            <person name="LaButti K."/>
            <person name="Lindquist E.A."/>
            <person name="Lipzen A."/>
            <person name="Lundell T."/>
            <person name="Morin E."/>
            <person name="Murat C."/>
            <person name="Sun H."/>
            <person name="Tunlid A."/>
            <person name="Henrissat B."/>
            <person name="Grigoriev I.V."/>
            <person name="Hibbett D.S."/>
            <person name="Martin F."/>
            <person name="Nordberg H.P."/>
            <person name="Cantor M.N."/>
            <person name="Hua S.X."/>
        </authorList>
    </citation>
    <scope>NUCLEOTIDE SEQUENCE [LARGE SCALE GENOMIC DNA]</scope>
    <source>
        <strain evidence="3 4">LaAM-08-1</strain>
    </source>
</reference>
<dbReference type="OrthoDB" id="2804702at2759"/>
<protein>
    <submittedName>
        <fullName evidence="3">Unplaced genomic scaffold K443scaffold_350, whole genome shotgun sequence</fullName>
    </submittedName>
</protein>
<feature type="compositionally biased region" description="Polar residues" evidence="2">
    <location>
        <begin position="214"/>
        <end position="227"/>
    </location>
</feature>
<keyword evidence="4" id="KW-1185">Reference proteome</keyword>
<feature type="compositionally biased region" description="Low complexity" evidence="2">
    <location>
        <begin position="652"/>
        <end position="666"/>
    </location>
</feature>
<feature type="region of interest" description="Disordered" evidence="2">
    <location>
        <begin position="1"/>
        <end position="110"/>
    </location>
</feature>
<reference evidence="4" key="2">
    <citation type="submission" date="2015-01" db="EMBL/GenBank/DDBJ databases">
        <title>Evolutionary Origins and Diversification of the Mycorrhizal Mutualists.</title>
        <authorList>
            <consortium name="DOE Joint Genome Institute"/>
            <consortium name="Mycorrhizal Genomics Consortium"/>
            <person name="Kohler A."/>
            <person name="Kuo A."/>
            <person name="Nagy L.G."/>
            <person name="Floudas D."/>
            <person name="Copeland A."/>
            <person name="Barry K.W."/>
            <person name="Cichocki N."/>
            <person name="Veneault-Fourrey C."/>
            <person name="LaButti K."/>
            <person name="Lindquist E.A."/>
            <person name="Lipzen A."/>
            <person name="Lundell T."/>
            <person name="Morin E."/>
            <person name="Murat C."/>
            <person name="Riley R."/>
            <person name="Ohm R."/>
            <person name="Sun H."/>
            <person name="Tunlid A."/>
            <person name="Henrissat B."/>
            <person name="Grigoriev I.V."/>
            <person name="Hibbett D.S."/>
            <person name="Martin F."/>
        </authorList>
    </citation>
    <scope>NUCLEOTIDE SEQUENCE [LARGE SCALE GENOMIC DNA]</scope>
    <source>
        <strain evidence="4">LaAM-08-1</strain>
    </source>
</reference>
<dbReference type="EMBL" id="KN838885">
    <property type="protein sequence ID" value="KIJ92770.1"/>
    <property type="molecule type" value="Genomic_DNA"/>
</dbReference>
<gene>
    <name evidence="3" type="ORF">K443DRAFT_422090</name>
</gene>
<sequence>MALTKGAGTRSSPIAIDDSEEEVIHELCDNSSQSSASHHSSPNQVGAKKRKRANSNASESAHISGPSRSSQSPPPLGTRLSTPTIIESKKARKRRRRQERRQQETQERLQILHAPLPAHHSLPVPIWYGPQPTYYRPMAILPKELGGPQSIPFFSYSDGLHPISPLHVEEPPPSPGWVSSMAQAAESAAHGQAQQAQILEPEKQTSAFPPLPRINTSSTTYPQSRISASHDAMPLPTIELTSTSPVHALPPKPPPEVTHAQIIGMKPDQDPNSKHGIFHIPVSTQDAGGTSKKKFYLPNPACTLVMEQLPKTHRTTEFINKWSKGACGAHPVHLSIDGQGGKALIEFATRELAHKAWGSPKLGSAYAGLKSHQLKGKPREDLIKVWWYRVDGVGAGSGVGEIEEGEIEGDAAAKELDIPPKKETKKERKARLAKEREQKRIKRELELRTQQETQVGVLPAQSDPRPVMPTPFFNPHQAPTMNAGLPTTVNHGIVPIGSPPFVSQLPSLPNRPSFYRAWNPSLQPTNGFGVYSDKASYGSSLLPNVNGCDTESIASSRGGSISPTRAEYQAASNLGNEDMEIDDGDMEIASPLIDVSSVASGSSSSLPPSVHHQPRSSLPAPPPSQSAIKANQKIWKPTPVLPRNVSAMPAQSLSSTNSSTTSTTPSQAPSEPRAMKNPPTEPSYVKRLQSRQRELESKLELERTLANKDSGETSVTPMSRKASPVTEQVSSPASKQAMEDSLRALVLQSQRARTKTAVPNLPTNKQLSAVPPTEPQSQQIVVPSPLSDSRHSPFPSFSVTSHSFSLDDLAVSFITQTIQTLKPQTQDSALPPPPPRVDVKTELAAKQKRLEQQIAESKELMAQFAEARTKQERGTIMALLKEKSRSKEPDNEASSTVSSSASSVVGSSTPPAVPAREPLKSRWPVSHHDAGVLIVSDDEDED</sequence>
<feature type="coiled-coil region" evidence="1">
    <location>
        <begin position="836"/>
        <end position="870"/>
    </location>
</feature>
<accession>A0A0C9WPE1</accession>
<feature type="region of interest" description="Disordered" evidence="2">
    <location>
        <begin position="753"/>
        <end position="790"/>
    </location>
</feature>
<organism evidence="3 4">
    <name type="scientific">Laccaria amethystina LaAM-08-1</name>
    <dbReference type="NCBI Taxonomy" id="1095629"/>
    <lineage>
        <taxon>Eukaryota</taxon>
        <taxon>Fungi</taxon>
        <taxon>Dikarya</taxon>
        <taxon>Basidiomycota</taxon>
        <taxon>Agaricomycotina</taxon>
        <taxon>Agaricomycetes</taxon>
        <taxon>Agaricomycetidae</taxon>
        <taxon>Agaricales</taxon>
        <taxon>Agaricineae</taxon>
        <taxon>Hydnangiaceae</taxon>
        <taxon>Laccaria</taxon>
    </lineage>
</organism>
<feature type="compositionally biased region" description="Low complexity" evidence="2">
    <location>
        <begin position="893"/>
        <end position="910"/>
    </location>
</feature>
<feature type="compositionally biased region" description="Polar residues" evidence="2">
    <location>
        <begin position="725"/>
        <end position="734"/>
    </location>
</feature>
<evidence type="ECO:0000313" key="4">
    <source>
        <dbReference type="Proteomes" id="UP000054477"/>
    </source>
</evidence>
<dbReference type="HOGENOM" id="CLU_311916_0_0_1"/>
<feature type="compositionally biased region" description="Low complexity" evidence="2">
    <location>
        <begin position="31"/>
        <end position="41"/>
    </location>
</feature>
<name>A0A0C9WPE1_9AGAR</name>
<feature type="compositionally biased region" description="Low complexity" evidence="2">
    <location>
        <begin position="182"/>
        <end position="197"/>
    </location>
</feature>
<feature type="compositionally biased region" description="Basic residues" evidence="2">
    <location>
        <begin position="90"/>
        <end position="99"/>
    </location>
</feature>
<feature type="region of interest" description="Disordered" evidence="2">
    <location>
        <begin position="596"/>
        <end position="626"/>
    </location>
</feature>
<evidence type="ECO:0000256" key="2">
    <source>
        <dbReference type="SAM" id="MobiDB-lite"/>
    </source>
</evidence>
<dbReference type="Proteomes" id="UP000054477">
    <property type="component" value="Unassembled WGS sequence"/>
</dbReference>
<feature type="compositionally biased region" description="Basic and acidic residues" evidence="2">
    <location>
        <begin position="691"/>
        <end position="711"/>
    </location>
</feature>
<feature type="region of interest" description="Disordered" evidence="2">
    <location>
        <begin position="878"/>
        <end position="942"/>
    </location>
</feature>
<dbReference type="AlphaFoldDB" id="A0A0C9WPE1"/>
<evidence type="ECO:0000256" key="1">
    <source>
        <dbReference type="SAM" id="Coils"/>
    </source>
</evidence>
<keyword evidence="1" id="KW-0175">Coiled coil</keyword>
<feature type="region of interest" description="Disordered" evidence="2">
    <location>
        <begin position="171"/>
        <end position="227"/>
    </location>
</feature>
<feature type="region of interest" description="Disordered" evidence="2">
    <location>
        <begin position="648"/>
        <end position="736"/>
    </location>
</feature>
<evidence type="ECO:0000313" key="3">
    <source>
        <dbReference type="EMBL" id="KIJ92770.1"/>
    </source>
</evidence>
<feature type="compositionally biased region" description="Low complexity" evidence="2">
    <location>
        <begin position="596"/>
        <end position="618"/>
    </location>
</feature>